<protein>
    <recommendedName>
        <fullName evidence="1">VWFA domain-containing protein</fullName>
    </recommendedName>
</protein>
<dbReference type="Proteomes" id="UP000177152">
    <property type="component" value="Unassembled WGS sequence"/>
</dbReference>
<proteinExistence type="predicted"/>
<accession>A0A1G2K681</accession>
<dbReference type="AlphaFoldDB" id="A0A1G2K681"/>
<dbReference type="SUPFAM" id="SSF53300">
    <property type="entry name" value="vWA-like"/>
    <property type="match status" value="1"/>
</dbReference>
<dbReference type="PROSITE" id="PS51257">
    <property type="entry name" value="PROKAR_LIPOPROTEIN"/>
    <property type="match status" value="1"/>
</dbReference>
<gene>
    <name evidence="2" type="ORF">A2633_03275</name>
</gene>
<evidence type="ECO:0000313" key="3">
    <source>
        <dbReference type="Proteomes" id="UP000177152"/>
    </source>
</evidence>
<dbReference type="Pfam" id="PF13519">
    <property type="entry name" value="VWA_2"/>
    <property type="match status" value="1"/>
</dbReference>
<dbReference type="SMART" id="SM00327">
    <property type="entry name" value="VWA"/>
    <property type="match status" value="1"/>
</dbReference>
<dbReference type="InterPro" id="IPR036465">
    <property type="entry name" value="vWFA_dom_sf"/>
</dbReference>
<dbReference type="CDD" id="cd00198">
    <property type="entry name" value="vWFA"/>
    <property type="match status" value="1"/>
</dbReference>
<name>A0A1G2K681_9BACT</name>
<dbReference type="PROSITE" id="PS50234">
    <property type="entry name" value="VWFA"/>
    <property type="match status" value="1"/>
</dbReference>
<organism evidence="2 3">
    <name type="scientific">Candidatus Sungbacteria bacterium RIFCSPHIGHO2_01_FULL_47_32</name>
    <dbReference type="NCBI Taxonomy" id="1802264"/>
    <lineage>
        <taxon>Bacteria</taxon>
        <taxon>Candidatus Sungiibacteriota</taxon>
    </lineage>
</organism>
<feature type="domain" description="VWFA" evidence="1">
    <location>
        <begin position="75"/>
        <end position="220"/>
    </location>
</feature>
<dbReference type="InterPro" id="IPR002035">
    <property type="entry name" value="VWF_A"/>
</dbReference>
<sequence>MKRLRTGTILGPLVLAAALWSGCDSQQPVSSSPPQSSGSSAVEEKQFTPASAAVWPAPLEKGKEVSLEKNLLTKNYYVILDGSGSMADKGCSGSASKHEAAKRILTTDFIKLIPADANLGLLIFDRDGLSERVPLGTGPDNREAFKRAVQNSQASGGTPLHNAVAMGYNKLEEQGRKQLGYGEYHLVAVTDGEANIGQDPTKAVNFIVTSSPVIVETVGFCIGKGHTLNQPGRTTYRAADDDQSLRRGLTEVLAESPSFDQKTFQNQ</sequence>
<dbReference type="EMBL" id="MHQC01000021">
    <property type="protein sequence ID" value="OGZ94936.1"/>
    <property type="molecule type" value="Genomic_DNA"/>
</dbReference>
<evidence type="ECO:0000313" key="2">
    <source>
        <dbReference type="EMBL" id="OGZ94936.1"/>
    </source>
</evidence>
<evidence type="ECO:0000259" key="1">
    <source>
        <dbReference type="PROSITE" id="PS50234"/>
    </source>
</evidence>
<reference evidence="2 3" key="1">
    <citation type="journal article" date="2016" name="Nat. Commun.">
        <title>Thousands of microbial genomes shed light on interconnected biogeochemical processes in an aquifer system.</title>
        <authorList>
            <person name="Anantharaman K."/>
            <person name="Brown C.T."/>
            <person name="Hug L.A."/>
            <person name="Sharon I."/>
            <person name="Castelle C.J."/>
            <person name="Probst A.J."/>
            <person name="Thomas B.C."/>
            <person name="Singh A."/>
            <person name="Wilkins M.J."/>
            <person name="Karaoz U."/>
            <person name="Brodie E.L."/>
            <person name="Williams K.H."/>
            <person name="Hubbard S.S."/>
            <person name="Banfield J.F."/>
        </authorList>
    </citation>
    <scope>NUCLEOTIDE SEQUENCE [LARGE SCALE GENOMIC DNA]</scope>
</reference>
<dbReference type="Gene3D" id="3.40.50.410">
    <property type="entry name" value="von Willebrand factor, type A domain"/>
    <property type="match status" value="1"/>
</dbReference>
<comment type="caution">
    <text evidence="2">The sequence shown here is derived from an EMBL/GenBank/DDBJ whole genome shotgun (WGS) entry which is preliminary data.</text>
</comment>